<dbReference type="Pfam" id="PF02798">
    <property type="entry name" value="GST_N"/>
    <property type="match status" value="1"/>
</dbReference>
<evidence type="ECO:0000256" key="4">
    <source>
        <dbReference type="SAM" id="SignalP"/>
    </source>
</evidence>
<name>A0A8T2SCS6_CERRI</name>
<dbReference type="EMBL" id="CM035425">
    <property type="protein sequence ID" value="KAH7330900.1"/>
    <property type="molecule type" value="Genomic_DNA"/>
</dbReference>
<evidence type="ECO:0000256" key="3">
    <source>
        <dbReference type="ARBA" id="ARBA00047960"/>
    </source>
</evidence>
<dbReference type="SUPFAM" id="SSF52833">
    <property type="entry name" value="Thioredoxin-like"/>
    <property type="match status" value="1"/>
</dbReference>
<dbReference type="InterPro" id="IPR036249">
    <property type="entry name" value="Thioredoxin-like_sf"/>
</dbReference>
<feature type="chain" id="PRO_5035831518" description="glutathione transferase" evidence="4">
    <location>
        <begin position="21"/>
        <end position="167"/>
    </location>
</feature>
<dbReference type="PROSITE" id="PS50405">
    <property type="entry name" value="GST_CTER"/>
    <property type="match status" value="1"/>
</dbReference>
<accession>A0A8T2SCS6</accession>
<dbReference type="GO" id="GO:0004364">
    <property type="term" value="F:glutathione transferase activity"/>
    <property type="evidence" value="ECO:0007669"/>
    <property type="project" value="UniProtKB-EC"/>
</dbReference>
<dbReference type="InterPro" id="IPR045073">
    <property type="entry name" value="Omega/Tau-like"/>
</dbReference>
<dbReference type="SFLD" id="SFLDS00019">
    <property type="entry name" value="Glutathione_Transferase_(cytos"/>
    <property type="match status" value="1"/>
</dbReference>
<dbReference type="PANTHER" id="PTHR11260:SF781">
    <property type="entry name" value="GLUTATHIONE S-TRANSFERASE U19"/>
    <property type="match status" value="1"/>
</dbReference>
<dbReference type="SFLD" id="SFLDG00358">
    <property type="entry name" value="Main_(cytGST)"/>
    <property type="match status" value="1"/>
</dbReference>
<evidence type="ECO:0000313" key="7">
    <source>
        <dbReference type="EMBL" id="KAH7330900.1"/>
    </source>
</evidence>
<dbReference type="Gene3D" id="3.40.30.10">
    <property type="entry name" value="Glutaredoxin"/>
    <property type="match status" value="1"/>
</dbReference>
<dbReference type="InterPro" id="IPR040079">
    <property type="entry name" value="Glutathione_S-Trfase"/>
</dbReference>
<evidence type="ECO:0000256" key="2">
    <source>
        <dbReference type="ARBA" id="ARBA00022679"/>
    </source>
</evidence>
<evidence type="ECO:0000313" key="8">
    <source>
        <dbReference type="Proteomes" id="UP000825935"/>
    </source>
</evidence>
<dbReference type="EC" id="2.5.1.18" evidence="1"/>
<dbReference type="InterPro" id="IPR004045">
    <property type="entry name" value="Glutathione_S-Trfase_N"/>
</dbReference>
<dbReference type="GO" id="GO:0005737">
    <property type="term" value="C:cytoplasm"/>
    <property type="evidence" value="ECO:0007669"/>
    <property type="project" value="TreeGrafter"/>
</dbReference>
<dbReference type="Gene3D" id="1.20.1050.10">
    <property type="match status" value="1"/>
</dbReference>
<dbReference type="AlphaFoldDB" id="A0A8T2SCS6"/>
<comment type="catalytic activity">
    <reaction evidence="3">
        <text>RX + glutathione = an S-substituted glutathione + a halide anion + H(+)</text>
        <dbReference type="Rhea" id="RHEA:16437"/>
        <dbReference type="ChEBI" id="CHEBI:15378"/>
        <dbReference type="ChEBI" id="CHEBI:16042"/>
        <dbReference type="ChEBI" id="CHEBI:17792"/>
        <dbReference type="ChEBI" id="CHEBI:57925"/>
        <dbReference type="ChEBI" id="CHEBI:90779"/>
        <dbReference type="EC" id="2.5.1.18"/>
    </reaction>
</comment>
<dbReference type="InterPro" id="IPR010987">
    <property type="entry name" value="Glutathione-S-Trfase_C-like"/>
</dbReference>
<evidence type="ECO:0000259" key="6">
    <source>
        <dbReference type="PROSITE" id="PS50405"/>
    </source>
</evidence>
<feature type="domain" description="GST C-terminal" evidence="6">
    <location>
        <begin position="89"/>
        <end position="167"/>
    </location>
</feature>
<evidence type="ECO:0000259" key="5">
    <source>
        <dbReference type="PROSITE" id="PS50404"/>
    </source>
</evidence>
<keyword evidence="4" id="KW-0732">Signal</keyword>
<feature type="signal peptide" evidence="4">
    <location>
        <begin position="1"/>
        <end position="20"/>
    </location>
</feature>
<dbReference type="GO" id="GO:0006749">
    <property type="term" value="P:glutathione metabolic process"/>
    <property type="evidence" value="ECO:0007669"/>
    <property type="project" value="TreeGrafter"/>
</dbReference>
<keyword evidence="2" id="KW-0808">Transferase</keyword>
<organism evidence="7 8">
    <name type="scientific">Ceratopteris richardii</name>
    <name type="common">Triangle waterfern</name>
    <dbReference type="NCBI Taxonomy" id="49495"/>
    <lineage>
        <taxon>Eukaryota</taxon>
        <taxon>Viridiplantae</taxon>
        <taxon>Streptophyta</taxon>
        <taxon>Embryophyta</taxon>
        <taxon>Tracheophyta</taxon>
        <taxon>Polypodiopsida</taxon>
        <taxon>Polypodiidae</taxon>
        <taxon>Polypodiales</taxon>
        <taxon>Pteridineae</taxon>
        <taxon>Pteridaceae</taxon>
        <taxon>Parkerioideae</taxon>
        <taxon>Ceratopteris</taxon>
    </lineage>
</organism>
<keyword evidence="8" id="KW-1185">Reference proteome</keyword>
<gene>
    <name evidence="7" type="ORF">KP509_20G007400</name>
</gene>
<dbReference type="PANTHER" id="PTHR11260">
    <property type="entry name" value="GLUTATHIONE S-TRANSFERASE, GST, SUPERFAMILY, GST DOMAIN CONTAINING"/>
    <property type="match status" value="1"/>
</dbReference>
<dbReference type="FunFam" id="3.40.30.10:FF:000014">
    <property type="entry name" value="Tau class glutathione S-transferase"/>
    <property type="match status" value="1"/>
</dbReference>
<feature type="domain" description="GST N-terminal" evidence="5">
    <location>
        <begin position="1"/>
        <end position="81"/>
    </location>
</feature>
<feature type="non-terminal residue" evidence="7">
    <location>
        <position position="1"/>
    </location>
</feature>
<reference evidence="7" key="1">
    <citation type="submission" date="2021-08" db="EMBL/GenBank/DDBJ databases">
        <title>WGS assembly of Ceratopteris richardii.</title>
        <authorList>
            <person name="Marchant D.B."/>
            <person name="Chen G."/>
            <person name="Jenkins J."/>
            <person name="Shu S."/>
            <person name="Leebens-Mack J."/>
            <person name="Grimwood J."/>
            <person name="Schmutz J."/>
            <person name="Soltis P."/>
            <person name="Soltis D."/>
            <person name="Chen Z.-H."/>
        </authorList>
    </citation>
    <scope>NUCLEOTIDE SEQUENCE</scope>
    <source>
        <strain evidence="7">Whitten #5841</strain>
        <tissue evidence="7">Leaf</tissue>
    </source>
</reference>
<dbReference type="OMA" id="WASPFRM"/>
<dbReference type="SUPFAM" id="SSF47616">
    <property type="entry name" value="GST C-terminal domain-like"/>
    <property type="match status" value="1"/>
</dbReference>
<dbReference type="Proteomes" id="UP000825935">
    <property type="component" value="Chromosome 20"/>
</dbReference>
<dbReference type="OrthoDB" id="202840at2759"/>
<proteinExistence type="predicted"/>
<dbReference type="PROSITE" id="PS50404">
    <property type="entry name" value="GST_NTER"/>
    <property type="match status" value="1"/>
</dbReference>
<evidence type="ECO:0000256" key="1">
    <source>
        <dbReference type="ARBA" id="ARBA00012452"/>
    </source>
</evidence>
<dbReference type="InterPro" id="IPR036282">
    <property type="entry name" value="Glutathione-S-Trfase_C_sf"/>
</dbReference>
<dbReference type="SFLD" id="SFLDG01152">
    <property type="entry name" value="Main.3:_Omega-_and_Tau-like"/>
    <property type="match status" value="1"/>
</dbReference>
<comment type="caution">
    <text evidence="7">The sequence shown here is derived from an EMBL/GenBank/DDBJ whole genome shotgun (WGS) entry which is preliminary data.</text>
</comment>
<protein>
    <recommendedName>
        <fullName evidence="1">glutathione transferase</fullName>
        <ecNumber evidence="1">2.5.1.18</ecNumber>
    </recommendedName>
</protein>
<sequence>DGVKVLSTWLSIFGLRVLIALKHKGVEYEYQEENLLSSKSQLLLESNPVHKKVPVLIHNGKPICESLLIVQYIDEAWPSSEKPPHLPNDPYDRAVARFWADYVDKKVFLSTSSPVQLVSRERRPRKISSKLCNLQALDGALHDVSKGSPYFGGEDIRLVDVALASFL</sequence>